<name>A0A0V1LPD2_9BILA</name>
<comment type="caution">
    <text evidence="1">The sequence shown here is derived from an EMBL/GenBank/DDBJ whole genome shotgun (WGS) entry which is preliminary data.</text>
</comment>
<sequence length="239" mass="26937">MIAESWNSISGSTLRVSCNELLGYNKKCVNSSKDSAVNYIAETEKFRNFKLSRDKVKQLLTIDDAPLFGTLSDNEIFEVVDVSGEPNEGSSHLKAYSYLKVSLNATQLMVMTHILDVATHKKPSSFKQKLITDYIVIDRINKRCKQFKQLKGKLRRIINGMSAIPRRIIDDSCKLFDYLSERLLKKACSDDECTKFTSITELKSSITKMVIEITEFAWCMCTALQEACVLEGMALTSSA</sequence>
<gene>
    <name evidence="1" type="ORF">T02_4802</name>
</gene>
<evidence type="ECO:0000313" key="2">
    <source>
        <dbReference type="Proteomes" id="UP000054721"/>
    </source>
</evidence>
<organism evidence="1 2">
    <name type="scientific">Trichinella nativa</name>
    <dbReference type="NCBI Taxonomy" id="6335"/>
    <lineage>
        <taxon>Eukaryota</taxon>
        <taxon>Metazoa</taxon>
        <taxon>Ecdysozoa</taxon>
        <taxon>Nematoda</taxon>
        <taxon>Enoplea</taxon>
        <taxon>Dorylaimia</taxon>
        <taxon>Trichinellida</taxon>
        <taxon>Trichinellidae</taxon>
        <taxon>Trichinella</taxon>
    </lineage>
</organism>
<evidence type="ECO:0000313" key="1">
    <source>
        <dbReference type="EMBL" id="KRZ61349.1"/>
    </source>
</evidence>
<reference evidence="1 2" key="1">
    <citation type="submission" date="2015-05" db="EMBL/GenBank/DDBJ databases">
        <title>Evolution of Trichinella species and genotypes.</title>
        <authorList>
            <person name="Korhonen P.K."/>
            <person name="Edoardo P."/>
            <person name="Giuseppe L.R."/>
            <person name="Gasser R.B."/>
        </authorList>
    </citation>
    <scope>NUCLEOTIDE SEQUENCE [LARGE SCALE GENOMIC DNA]</scope>
    <source>
        <strain evidence="1">ISS10</strain>
    </source>
</reference>
<accession>A0A0V1LPD2</accession>
<dbReference type="EMBL" id="JYDW01000019">
    <property type="protein sequence ID" value="KRZ61349.1"/>
    <property type="molecule type" value="Genomic_DNA"/>
</dbReference>
<dbReference type="AlphaFoldDB" id="A0A0V1LPD2"/>
<proteinExistence type="predicted"/>
<keyword evidence="2" id="KW-1185">Reference proteome</keyword>
<protein>
    <submittedName>
        <fullName evidence="1">Uncharacterized protein</fullName>
    </submittedName>
</protein>
<dbReference type="Proteomes" id="UP000054721">
    <property type="component" value="Unassembled WGS sequence"/>
</dbReference>